<sequence length="276" mass="29384">MSGLAVRNKSGELLQYTGTQFEGLENTGTHHLCVRTGAGAGGVRKYGLTSAPLNDKYKALKMRIPDNAGGNGGRDAYIAQRYSTSASASSARTYTASRVSNYVSSTTLRTASSTRLSTGNATRVSTHAPIYYGKNPITITNTTSQGYKNNAMTQSATGRFVVTGVFVTGVFANDISAATYKTSATINGTRVVLGTKRSGANKWYYTYQFKEQAWAGDAYQVTRTQTSRASNYISSKTLSTASSSRLSTGNATRSSQYNTSSSASTTSSKLTHNVNL</sequence>
<dbReference type="RefSeq" id="WP_004075940.1">
    <property type="nucleotide sequence ID" value="NZ_VIRB01000085.1"/>
</dbReference>
<dbReference type="EMBL" id="VIRB01000085">
    <property type="protein sequence ID" value="NDO69850.1"/>
    <property type="molecule type" value="Genomic_DNA"/>
</dbReference>
<organism evidence="2 3">
    <name type="scientific">Schaedlerella arabinosiphila</name>
    <dbReference type="NCBI Taxonomy" id="2044587"/>
    <lineage>
        <taxon>Bacteria</taxon>
        <taxon>Bacillati</taxon>
        <taxon>Bacillota</taxon>
        <taxon>Clostridia</taxon>
        <taxon>Lachnospirales</taxon>
        <taxon>Lachnospiraceae</taxon>
        <taxon>Schaedlerella</taxon>
    </lineage>
</organism>
<evidence type="ECO:0000313" key="3">
    <source>
        <dbReference type="Proteomes" id="UP000474104"/>
    </source>
</evidence>
<dbReference type="AlphaFoldDB" id="A0A9X5H7A4"/>
<accession>A0A9X5H7A4</accession>
<protein>
    <submittedName>
        <fullName evidence="2">Uncharacterized protein</fullName>
    </submittedName>
</protein>
<feature type="region of interest" description="Disordered" evidence="1">
    <location>
        <begin position="243"/>
        <end position="276"/>
    </location>
</feature>
<proteinExistence type="predicted"/>
<comment type="caution">
    <text evidence="2">The sequence shown here is derived from an EMBL/GenBank/DDBJ whole genome shotgun (WGS) entry which is preliminary data.</text>
</comment>
<gene>
    <name evidence="2" type="ORF">FMM80_14685</name>
</gene>
<dbReference type="OrthoDB" id="2075614at2"/>
<evidence type="ECO:0000256" key="1">
    <source>
        <dbReference type="SAM" id="MobiDB-lite"/>
    </source>
</evidence>
<name>A0A9X5H7A4_9FIRM</name>
<reference evidence="2 3" key="1">
    <citation type="submission" date="2019-07" db="EMBL/GenBank/DDBJ databases">
        <title>Draft genome sequences of 15 bacterial species constituting the stable defined intestinal microbiota of the GM15 gnotobiotic mouse model.</title>
        <authorList>
            <person name="Elie C."/>
            <person name="Mathieu A."/>
            <person name="Saliou A."/>
            <person name="Darnaud M."/>
            <person name="Leulier F."/>
            <person name="Tamellini A."/>
        </authorList>
    </citation>
    <scope>NUCLEOTIDE SEQUENCE [LARGE SCALE GENOMIC DNA]</scope>
    <source>
        <strain evidence="3">ASF 502</strain>
    </source>
</reference>
<evidence type="ECO:0000313" key="2">
    <source>
        <dbReference type="EMBL" id="NDO69850.1"/>
    </source>
</evidence>
<dbReference type="Proteomes" id="UP000474104">
    <property type="component" value="Unassembled WGS sequence"/>
</dbReference>